<dbReference type="EMBL" id="CP000083">
    <property type="protein sequence ID" value="AAZ28664.1"/>
    <property type="molecule type" value="Genomic_DNA"/>
</dbReference>
<proteinExistence type="predicted"/>
<evidence type="ECO:0000313" key="2">
    <source>
        <dbReference type="Proteomes" id="UP000000547"/>
    </source>
</evidence>
<reference evidence="1" key="1">
    <citation type="journal article" date="2005" name="Proc. Natl. Acad. Sci. U.S.A.">
        <title>The psychrophilic lifestyle as revealed by the genome sequence of Colwellia psychrerythraea 34H through genomic and proteomic analyses.</title>
        <authorList>
            <person name="Methe B.A."/>
            <person name="Nelson K.E."/>
            <person name="Deming J.W."/>
            <person name="Momen B."/>
            <person name="Melamud E."/>
            <person name="Zhang X."/>
            <person name="Moult J."/>
            <person name="Madupu R."/>
            <person name="Nelson W.C."/>
            <person name="Dodson R.J."/>
            <person name="Brinkac L.M."/>
            <person name="Daugherty S.C."/>
            <person name="Durkin A.S."/>
            <person name="DeBoy R.T."/>
            <person name="Kolonay J.F."/>
            <person name="Sullivan S.A."/>
            <person name="Zhou L."/>
            <person name="Davidsen T.M."/>
            <person name="Wu M."/>
            <person name="Huston A.L."/>
            <person name="Lewis M."/>
            <person name="Weaver B."/>
            <person name="Weidman J.F."/>
            <person name="Khouri H."/>
            <person name="Utterback T.R."/>
            <person name="Feldblyum T.V."/>
            <person name="Fraser C.M."/>
        </authorList>
    </citation>
    <scope>NUCLEOTIDE SEQUENCE [LARGE SCALE GENOMIC DNA]</scope>
    <source>
        <strain evidence="1">34H</strain>
    </source>
</reference>
<organism evidence="1 2">
    <name type="scientific">Colwellia psychrerythraea (strain 34H / ATCC BAA-681)</name>
    <name type="common">Vibrio psychroerythus</name>
    <dbReference type="NCBI Taxonomy" id="167879"/>
    <lineage>
        <taxon>Bacteria</taxon>
        <taxon>Pseudomonadati</taxon>
        <taxon>Pseudomonadota</taxon>
        <taxon>Gammaproteobacteria</taxon>
        <taxon>Alteromonadales</taxon>
        <taxon>Colwelliaceae</taxon>
        <taxon>Colwellia</taxon>
    </lineage>
</organism>
<dbReference type="AlphaFoldDB" id="Q47VX0"/>
<gene>
    <name evidence="1" type="ordered locus">CPS_4403</name>
</gene>
<dbReference type="KEGG" id="cps:CPS_4403"/>
<protein>
    <submittedName>
        <fullName evidence="1">Uncharacterized protein</fullName>
    </submittedName>
</protein>
<dbReference type="HOGENOM" id="CLU_1683573_0_0_6"/>
<accession>Q47VX0</accession>
<evidence type="ECO:0000313" key="1">
    <source>
        <dbReference type="EMBL" id="AAZ28664.1"/>
    </source>
</evidence>
<name>Q47VX0_COLP3</name>
<sequence length="176" mass="20899">MKKLTMFTFFYVVVTISLLIFSTNSSAKKRCKPLLEKLHNVQMMQRKNYSLKRGQSLRAKEDKARDKWWQCENSSLSAFKSKYGTKKKKAKKKQKSTTHYAKLNKVKLKLPKKMATFNQDSAIVIKSKYHGDKKLAWLQFYQQPIKCQRPKNINVFAFCSEDKLQQRETFEHKYIQ</sequence>
<dbReference type="Proteomes" id="UP000000547">
    <property type="component" value="Chromosome"/>
</dbReference>